<dbReference type="Proteomes" id="UP001149165">
    <property type="component" value="Unassembled WGS sequence"/>
</dbReference>
<keyword evidence="2" id="KW-0521">NADP</keyword>
<dbReference type="Pfam" id="PF05368">
    <property type="entry name" value="NmrA"/>
    <property type="match status" value="1"/>
</dbReference>
<evidence type="ECO:0000313" key="5">
    <source>
        <dbReference type="EMBL" id="KAJ5093275.1"/>
    </source>
</evidence>
<reference evidence="5" key="1">
    <citation type="submission" date="2022-11" db="EMBL/GenBank/DDBJ databases">
        <authorList>
            <person name="Petersen C."/>
        </authorList>
    </citation>
    <scope>NUCLEOTIDE SEQUENCE</scope>
    <source>
        <strain evidence="5">IBT 30069</strain>
    </source>
</reference>
<feature type="domain" description="NmrA-like" evidence="4">
    <location>
        <begin position="6"/>
        <end position="258"/>
    </location>
</feature>
<dbReference type="EMBL" id="JAPQKH010000006">
    <property type="protein sequence ID" value="KAJ5093275.1"/>
    <property type="molecule type" value="Genomic_DNA"/>
</dbReference>
<evidence type="ECO:0000259" key="4">
    <source>
        <dbReference type="Pfam" id="PF05368"/>
    </source>
</evidence>
<protein>
    <recommendedName>
        <fullName evidence="4">NmrA-like domain-containing protein</fullName>
    </recommendedName>
</protein>
<dbReference type="InterPro" id="IPR008030">
    <property type="entry name" value="NmrA-like"/>
</dbReference>
<gene>
    <name evidence="5" type="ORF">N7456_009136</name>
</gene>
<dbReference type="AlphaFoldDB" id="A0A9W9F440"/>
<dbReference type="GO" id="GO:0016491">
    <property type="term" value="F:oxidoreductase activity"/>
    <property type="evidence" value="ECO:0007669"/>
    <property type="project" value="UniProtKB-KW"/>
</dbReference>
<evidence type="ECO:0000256" key="3">
    <source>
        <dbReference type="ARBA" id="ARBA00023002"/>
    </source>
</evidence>
<keyword evidence="3" id="KW-0560">Oxidoreductase</keyword>
<dbReference type="PANTHER" id="PTHR42748:SF30">
    <property type="entry name" value="NMRA-LIKE DOMAIN-CONTAINING PROTEIN"/>
    <property type="match status" value="1"/>
</dbReference>
<dbReference type="OrthoDB" id="419598at2759"/>
<reference evidence="5" key="2">
    <citation type="journal article" date="2023" name="IMA Fungus">
        <title>Comparative genomic study of the Penicillium genus elucidates a diverse pangenome and 15 lateral gene transfer events.</title>
        <authorList>
            <person name="Petersen C."/>
            <person name="Sorensen T."/>
            <person name="Nielsen M.R."/>
            <person name="Sondergaard T.E."/>
            <person name="Sorensen J.L."/>
            <person name="Fitzpatrick D.A."/>
            <person name="Frisvad J.C."/>
            <person name="Nielsen K.L."/>
        </authorList>
    </citation>
    <scope>NUCLEOTIDE SEQUENCE</scope>
    <source>
        <strain evidence="5">IBT 30069</strain>
    </source>
</reference>
<sequence>MVSPIVFVCGATGTQGSAVTHNLLERGIEVRSITRKIDSLQAKRLLSKGISVSEGDFIDKESLKKPMQNCTALFLNLSPDHGNPTRELDQAKTIISAAKEAGIKQIVYTSALATNNPERLTHWNPSSLVGMLLRGKQAIENEVKNAGFERWTILRPGNFMSNFLSPLVYMYQGLVETKKFTTAFLPDTILPMIDPNDIGKFATASILDPVKFNQQEINTVSQMINVKDLINDLSKFIGEPIQITFLSEEELLEKLPQNPLLGPQKVMRDMSLLVDMEEAKKWGIELGTFAEFLEREKERVDQTYV</sequence>
<keyword evidence="6" id="KW-1185">Reference proteome</keyword>
<dbReference type="PANTHER" id="PTHR42748">
    <property type="entry name" value="NITROGEN METABOLITE REPRESSION PROTEIN NMRA FAMILY MEMBER"/>
    <property type="match status" value="1"/>
</dbReference>
<dbReference type="InterPro" id="IPR036291">
    <property type="entry name" value="NAD(P)-bd_dom_sf"/>
</dbReference>
<dbReference type="Gene3D" id="3.40.50.720">
    <property type="entry name" value="NAD(P)-binding Rossmann-like Domain"/>
    <property type="match status" value="1"/>
</dbReference>
<evidence type="ECO:0000313" key="6">
    <source>
        <dbReference type="Proteomes" id="UP001149165"/>
    </source>
</evidence>
<proteinExistence type="inferred from homology"/>
<comment type="caution">
    <text evidence="5">The sequence shown here is derived from an EMBL/GenBank/DDBJ whole genome shotgun (WGS) entry which is preliminary data.</text>
</comment>
<dbReference type="InterPro" id="IPR051164">
    <property type="entry name" value="NmrA-like_oxidored"/>
</dbReference>
<dbReference type="GO" id="GO:0005634">
    <property type="term" value="C:nucleus"/>
    <property type="evidence" value="ECO:0007669"/>
    <property type="project" value="TreeGrafter"/>
</dbReference>
<comment type="similarity">
    <text evidence="1">Belongs to the NmrA-type oxidoreductase family.</text>
</comment>
<evidence type="ECO:0000256" key="1">
    <source>
        <dbReference type="ARBA" id="ARBA00006328"/>
    </source>
</evidence>
<accession>A0A9W9F440</accession>
<dbReference type="SUPFAM" id="SSF51735">
    <property type="entry name" value="NAD(P)-binding Rossmann-fold domains"/>
    <property type="match status" value="1"/>
</dbReference>
<name>A0A9W9F440_9EURO</name>
<evidence type="ECO:0000256" key="2">
    <source>
        <dbReference type="ARBA" id="ARBA00022857"/>
    </source>
</evidence>
<organism evidence="5 6">
    <name type="scientific">Penicillium angulare</name>
    <dbReference type="NCBI Taxonomy" id="116970"/>
    <lineage>
        <taxon>Eukaryota</taxon>
        <taxon>Fungi</taxon>
        <taxon>Dikarya</taxon>
        <taxon>Ascomycota</taxon>
        <taxon>Pezizomycotina</taxon>
        <taxon>Eurotiomycetes</taxon>
        <taxon>Eurotiomycetidae</taxon>
        <taxon>Eurotiales</taxon>
        <taxon>Aspergillaceae</taxon>
        <taxon>Penicillium</taxon>
    </lineage>
</organism>